<evidence type="ECO:0000259" key="4">
    <source>
        <dbReference type="Pfam" id="PF00472"/>
    </source>
</evidence>
<evidence type="ECO:0000313" key="5">
    <source>
        <dbReference type="EMBL" id="SCU71338.1"/>
    </source>
</evidence>
<dbReference type="Gene3D" id="1.10.287.1490">
    <property type="match status" value="1"/>
</dbReference>
<dbReference type="InterPro" id="IPR000352">
    <property type="entry name" value="Pep_chain_release_fac_I"/>
</dbReference>
<keyword evidence="6" id="KW-1185">Reference proteome</keyword>
<dbReference type="VEuPathDB" id="TriTrypDB:TEOVI_000291900"/>
<dbReference type="GO" id="GO:0003747">
    <property type="term" value="F:translation release factor activity"/>
    <property type="evidence" value="ECO:0007669"/>
    <property type="project" value="InterPro"/>
</dbReference>
<proteinExistence type="inferred from homology"/>
<sequence length="632" mass="69079">MHRQRRLVRGLLSNSSSQMLGCRPFFGMSGRGSGGAGGRGDSGKEGEVGGKGWSGLFSGAGGLPPGFDEQRLKAVQEIFNKQSPEKQAELMKKALEFQKVFGKVPGIGKMAQKNIEMLEKVVINNSSQQQQQTPPKANGIRSMSGAAERENKAKIKSSNESTAAGSARISGGAAGPTIDELKKINLGPEIEELFAELSSIRAKKNSYRSKFLAAETDLEKLRKEVEQLRETDASLRSKLRRVEQDVMLLNSENMELKEHEKEWRQVRHKNEKLTDAVQRLQHDNAAQDRQLSEALQVQLKEKDDMLRSLQRKLDRLRKRDPLLQFSLLCSDVARLCDTEQNAAKDAAEDAFNMLQGIHQQKQDAAWKSAMLQDGAAAKAFMAVVRRFYLSRVPHANYDALVAVDDAEALRPLVSEMGFTLEHVAAGRYVIVAPSGEVPKTFIGPYGLCAALYLAGKSVEGEKMFSFKLTVVYPHVSSTLFGNTCRTGVQYDTARSSGPGGQAVNVSETQIIAKLSIDGDAAYTAEAQDSRSALNNREAATEKLAKTRRQHYNEQLAKQHKPEGLERELVAVVQSTLNGNGSSGSDGMVGPVPKEIVELVNDTVAKKLLPGAELGLLYGMLYLFREAAAAASS</sequence>
<feature type="coiled-coil region" evidence="2">
    <location>
        <begin position="190"/>
        <end position="319"/>
    </location>
</feature>
<gene>
    <name evidence="5" type="ORF">TEOVI_000291900</name>
</gene>
<dbReference type="Proteomes" id="UP000195570">
    <property type="component" value="Unassembled WGS sequence"/>
</dbReference>
<evidence type="ECO:0000256" key="3">
    <source>
        <dbReference type="SAM" id="MobiDB-lite"/>
    </source>
</evidence>
<evidence type="ECO:0000313" key="6">
    <source>
        <dbReference type="Proteomes" id="UP000195570"/>
    </source>
</evidence>
<comment type="similarity">
    <text evidence="1">Belongs to the prokaryotic/mitochondrial release factor family.</text>
</comment>
<dbReference type="SUPFAM" id="SSF75620">
    <property type="entry name" value="Release factor"/>
    <property type="match status" value="1"/>
</dbReference>
<feature type="domain" description="Prokaryotic-type class I peptide chain release factors" evidence="4">
    <location>
        <begin position="488"/>
        <end position="560"/>
    </location>
</feature>
<name>A0A1G4IGN0_TRYEQ</name>
<dbReference type="Pfam" id="PF00472">
    <property type="entry name" value="RF-1"/>
    <property type="match status" value="1"/>
</dbReference>
<feature type="region of interest" description="Disordered" evidence="3">
    <location>
        <begin position="30"/>
        <end position="55"/>
    </location>
</feature>
<comment type="caution">
    <text evidence="5">The sequence shown here is derived from an EMBL/GenBank/DDBJ whole genome shotgun (WGS) entry which is preliminary data.</text>
</comment>
<feature type="compositionally biased region" description="Gly residues" evidence="3">
    <location>
        <begin position="30"/>
        <end position="40"/>
    </location>
</feature>
<protein>
    <submittedName>
        <fullName evidence="5">RF-1 domain containing protein, putative</fullName>
    </submittedName>
</protein>
<dbReference type="GeneID" id="92376859"/>
<evidence type="ECO:0000256" key="2">
    <source>
        <dbReference type="SAM" id="Coils"/>
    </source>
</evidence>
<dbReference type="AlphaFoldDB" id="A0A1G4IGN0"/>
<dbReference type="InterPro" id="IPR045853">
    <property type="entry name" value="Pep_chain_release_fac_I_sf"/>
</dbReference>
<dbReference type="EMBL" id="CZPT02001620">
    <property type="protein sequence ID" value="SCU71338.1"/>
    <property type="molecule type" value="Genomic_DNA"/>
</dbReference>
<evidence type="ECO:0000256" key="1">
    <source>
        <dbReference type="ARBA" id="ARBA00010835"/>
    </source>
</evidence>
<dbReference type="RefSeq" id="XP_067082014.1">
    <property type="nucleotide sequence ID" value="XM_067225913.1"/>
</dbReference>
<feature type="compositionally biased region" description="Low complexity" evidence="3">
    <location>
        <begin position="161"/>
        <end position="171"/>
    </location>
</feature>
<accession>A0A1G4IGN0</accession>
<organism evidence="5 6">
    <name type="scientific">Trypanosoma equiperdum</name>
    <dbReference type="NCBI Taxonomy" id="5694"/>
    <lineage>
        <taxon>Eukaryota</taxon>
        <taxon>Discoba</taxon>
        <taxon>Euglenozoa</taxon>
        <taxon>Kinetoplastea</taxon>
        <taxon>Metakinetoplastina</taxon>
        <taxon>Trypanosomatida</taxon>
        <taxon>Trypanosomatidae</taxon>
        <taxon>Trypanosoma</taxon>
    </lineage>
</organism>
<dbReference type="Gene3D" id="3.30.160.20">
    <property type="match status" value="1"/>
</dbReference>
<keyword evidence="2" id="KW-0175">Coiled coil</keyword>
<feature type="region of interest" description="Disordered" evidence="3">
    <location>
        <begin position="125"/>
        <end position="171"/>
    </location>
</feature>
<reference evidence="5" key="1">
    <citation type="submission" date="2016-09" db="EMBL/GenBank/DDBJ databases">
        <authorList>
            <person name="Hebert L."/>
            <person name="Moumen B."/>
        </authorList>
    </citation>
    <scope>NUCLEOTIDE SEQUENCE [LARGE SCALE GENOMIC DNA]</scope>
    <source>
        <strain evidence="5">OVI</strain>
    </source>
</reference>